<organism evidence="3 4">
    <name type="scientific">Mytilus coruscus</name>
    <name type="common">Sea mussel</name>
    <dbReference type="NCBI Taxonomy" id="42192"/>
    <lineage>
        <taxon>Eukaryota</taxon>
        <taxon>Metazoa</taxon>
        <taxon>Spiralia</taxon>
        <taxon>Lophotrochozoa</taxon>
        <taxon>Mollusca</taxon>
        <taxon>Bivalvia</taxon>
        <taxon>Autobranchia</taxon>
        <taxon>Pteriomorphia</taxon>
        <taxon>Mytilida</taxon>
        <taxon>Mytiloidea</taxon>
        <taxon>Mytilidae</taxon>
        <taxon>Mytilinae</taxon>
        <taxon>Mytilus</taxon>
    </lineage>
</organism>
<dbReference type="InterPro" id="IPR013762">
    <property type="entry name" value="Integrase-like_cat_sf"/>
</dbReference>
<accession>A0A6J8B882</accession>
<proteinExistence type="predicted"/>
<protein>
    <submittedName>
        <fullName evidence="3">Uncharacterized protein</fullName>
    </submittedName>
</protein>
<dbReference type="GO" id="GO:0006310">
    <property type="term" value="P:DNA recombination"/>
    <property type="evidence" value="ECO:0007669"/>
    <property type="project" value="UniProtKB-KW"/>
</dbReference>
<dbReference type="GO" id="GO:0003677">
    <property type="term" value="F:DNA binding"/>
    <property type="evidence" value="ECO:0007669"/>
    <property type="project" value="InterPro"/>
</dbReference>
<reference evidence="3 4" key="1">
    <citation type="submission" date="2020-06" db="EMBL/GenBank/DDBJ databases">
        <authorList>
            <person name="Li R."/>
            <person name="Bekaert M."/>
        </authorList>
    </citation>
    <scope>NUCLEOTIDE SEQUENCE [LARGE SCALE GENOMIC DNA]</scope>
    <source>
        <strain evidence="4">wild</strain>
    </source>
</reference>
<evidence type="ECO:0000256" key="1">
    <source>
        <dbReference type="ARBA" id="ARBA00023172"/>
    </source>
</evidence>
<dbReference type="Proteomes" id="UP000507470">
    <property type="component" value="Unassembled WGS sequence"/>
</dbReference>
<feature type="compositionally biased region" description="Basic and acidic residues" evidence="2">
    <location>
        <begin position="150"/>
        <end position="164"/>
    </location>
</feature>
<dbReference type="OrthoDB" id="2151989at2759"/>
<dbReference type="EMBL" id="CACVKT020002515">
    <property type="protein sequence ID" value="CAC5378217.1"/>
    <property type="molecule type" value="Genomic_DNA"/>
</dbReference>
<evidence type="ECO:0000313" key="4">
    <source>
        <dbReference type="Proteomes" id="UP000507470"/>
    </source>
</evidence>
<name>A0A6J8B882_MYTCO</name>
<sequence length="506" mass="57503">MLRHAEILSQPFIMMRMDFFAFDNKYVFAEFTPSHHGCNGRFIPSVIESYFNLLIGVCGPSQTQNGYITKLRKFREENDPEIEELEGKCLPTFSKLELINIAKSKDVNLEEILLLGGIEDLRENCCKLVHFALQCCNTIQLDKDEEEAEPSTRPEPPKKREKANETTGTSNRFRLGWAVGKFILVYFVIHYYVEIYGMNGNEVTVMKALKDKIDKLEKKLEEKKTADDESDLARAKLVEEVRIEGIEPGIPSALLANYIVCEILNRLGYCLNLTKTIFVPTQSPDFIGFKVDCVERCFRLTEIKKKKIVDFREACLTKSELSILDLQKLSGRGNRGGDLGLLKAENLFEMPDSKGIYVSQQAGKSASIDNPKNYIILPSLDEDICPIKLVKYYKRMASKLDVDLNKGFIYRVRDNKSKQINNRAVSSSCMTDRLKTHLMHIYLYQGESSHSSRRGCAITLRMLGVNDQAINQHMSWSSKEMIDHYAHVGKLMCPEGPANTLSSAAK</sequence>
<dbReference type="AlphaFoldDB" id="A0A6J8B882"/>
<gene>
    <name evidence="3" type="ORF">MCOR_14438</name>
</gene>
<keyword evidence="1" id="KW-0233">DNA recombination</keyword>
<keyword evidence="4" id="KW-1185">Reference proteome</keyword>
<feature type="region of interest" description="Disordered" evidence="2">
    <location>
        <begin position="144"/>
        <end position="167"/>
    </location>
</feature>
<evidence type="ECO:0000313" key="3">
    <source>
        <dbReference type="EMBL" id="CAC5378217.1"/>
    </source>
</evidence>
<dbReference type="GO" id="GO:0015074">
    <property type="term" value="P:DNA integration"/>
    <property type="evidence" value="ECO:0007669"/>
    <property type="project" value="InterPro"/>
</dbReference>
<evidence type="ECO:0000256" key="2">
    <source>
        <dbReference type="SAM" id="MobiDB-lite"/>
    </source>
</evidence>
<dbReference type="Gene3D" id="1.10.443.10">
    <property type="entry name" value="Intergrase catalytic core"/>
    <property type="match status" value="1"/>
</dbReference>
<dbReference type="SUPFAM" id="SSF56349">
    <property type="entry name" value="DNA breaking-rejoining enzymes"/>
    <property type="match status" value="1"/>
</dbReference>
<dbReference type="InterPro" id="IPR011010">
    <property type="entry name" value="DNA_brk_join_enz"/>
</dbReference>